<keyword evidence="2" id="KW-0131">Cell cycle</keyword>
<keyword evidence="1" id="KW-0812">Transmembrane</keyword>
<dbReference type="Pfam" id="PF11193">
    <property type="entry name" value="DUF2812"/>
    <property type="match status" value="1"/>
</dbReference>
<feature type="transmembrane region" description="Helical" evidence="1">
    <location>
        <begin position="144"/>
        <end position="167"/>
    </location>
</feature>
<protein>
    <submittedName>
        <fullName evidence="2">Cell division protein FtsB</fullName>
    </submittedName>
</protein>
<dbReference type="Proteomes" id="UP001225034">
    <property type="component" value="Unassembled WGS sequence"/>
</dbReference>
<proteinExistence type="predicted"/>
<accession>A0ABT9YHU6</accession>
<keyword evidence="3" id="KW-1185">Reference proteome</keyword>
<evidence type="ECO:0000256" key="1">
    <source>
        <dbReference type="SAM" id="Phobius"/>
    </source>
</evidence>
<dbReference type="RefSeq" id="WP_306982706.1">
    <property type="nucleotide sequence ID" value="NZ_JAUSUA010000003.1"/>
</dbReference>
<name>A0ABT9YHU6_9BACI</name>
<dbReference type="EMBL" id="JAUSUA010000003">
    <property type="protein sequence ID" value="MDQ0207407.1"/>
    <property type="molecule type" value="Genomic_DNA"/>
</dbReference>
<feature type="transmembrane region" description="Helical" evidence="1">
    <location>
        <begin position="179"/>
        <end position="199"/>
    </location>
</feature>
<dbReference type="InterPro" id="IPR021359">
    <property type="entry name" value="DUF2812"/>
</dbReference>
<keyword evidence="2" id="KW-0132">Cell division</keyword>
<keyword evidence="1" id="KW-0472">Membrane</keyword>
<dbReference type="GO" id="GO:0051301">
    <property type="term" value="P:cell division"/>
    <property type="evidence" value="ECO:0007669"/>
    <property type="project" value="UniProtKB-KW"/>
</dbReference>
<evidence type="ECO:0000313" key="2">
    <source>
        <dbReference type="EMBL" id="MDQ0207407.1"/>
    </source>
</evidence>
<sequence>MSQTKYVMSGGLAFAEEKDMEKLRQFSLKGWHVTDFKFMGYVTEKGQSSDYIYSVDYRTLKEGEKEEYFDFFLSSGWSHISSSGEIHLFRAAPGTTPIYSDRESVAEKHQNLGSTSKWIALSSVLLAVLAWIGLYLSSGNIKNVFAVATFPLTIVAVPSAWTVMTIYKNKWMAEEKKALVNMARTIIPLFLLGCVLFLIFFNGTENSMRTLAYMIVASITFPPAIWCIMSLSQKWKGKRA</sequence>
<feature type="transmembrane region" description="Helical" evidence="1">
    <location>
        <begin position="211"/>
        <end position="231"/>
    </location>
</feature>
<evidence type="ECO:0000313" key="3">
    <source>
        <dbReference type="Proteomes" id="UP001225034"/>
    </source>
</evidence>
<gene>
    <name evidence="2" type="ORF">J2S05_002208</name>
</gene>
<organism evidence="2 3">
    <name type="scientific">Alkalicoccobacillus murimartini</name>
    <dbReference type="NCBI Taxonomy" id="171685"/>
    <lineage>
        <taxon>Bacteria</taxon>
        <taxon>Bacillati</taxon>
        <taxon>Bacillota</taxon>
        <taxon>Bacilli</taxon>
        <taxon>Bacillales</taxon>
        <taxon>Bacillaceae</taxon>
        <taxon>Alkalicoccobacillus</taxon>
    </lineage>
</organism>
<comment type="caution">
    <text evidence="2">The sequence shown here is derived from an EMBL/GenBank/DDBJ whole genome shotgun (WGS) entry which is preliminary data.</text>
</comment>
<keyword evidence="1" id="KW-1133">Transmembrane helix</keyword>
<feature type="transmembrane region" description="Helical" evidence="1">
    <location>
        <begin position="118"/>
        <end position="138"/>
    </location>
</feature>
<reference evidence="2 3" key="1">
    <citation type="submission" date="2023-07" db="EMBL/GenBank/DDBJ databases">
        <title>Genomic Encyclopedia of Type Strains, Phase IV (KMG-IV): sequencing the most valuable type-strain genomes for metagenomic binning, comparative biology and taxonomic classification.</title>
        <authorList>
            <person name="Goeker M."/>
        </authorList>
    </citation>
    <scope>NUCLEOTIDE SEQUENCE [LARGE SCALE GENOMIC DNA]</scope>
    <source>
        <strain evidence="2 3">DSM 19154</strain>
    </source>
</reference>